<dbReference type="RefSeq" id="WP_211868947.1">
    <property type="nucleotide sequence ID" value="NZ_JAAEDI010000011.1"/>
</dbReference>
<gene>
    <name evidence="1" type="ORF">GXW78_11720</name>
</gene>
<dbReference type="EMBL" id="JAAEDI010000011">
    <property type="protein sequence ID" value="MBR0650333.1"/>
    <property type="molecule type" value="Genomic_DNA"/>
</dbReference>
<evidence type="ECO:0000313" key="1">
    <source>
        <dbReference type="EMBL" id="MBR0650333.1"/>
    </source>
</evidence>
<protein>
    <recommendedName>
        <fullName evidence="3">Tetratricopeptide repeat protein</fullName>
    </recommendedName>
</protein>
<proteinExistence type="predicted"/>
<dbReference type="InterPro" id="IPR011990">
    <property type="entry name" value="TPR-like_helical_dom_sf"/>
</dbReference>
<name>A0ABS5EH52_9PROT</name>
<dbReference type="Proteomes" id="UP000698752">
    <property type="component" value="Unassembled WGS sequence"/>
</dbReference>
<dbReference type="Gene3D" id="1.25.40.10">
    <property type="entry name" value="Tetratricopeptide repeat domain"/>
    <property type="match status" value="1"/>
</dbReference>
<evidence type="ECO:0008006" key="3">
    <source>
        <dbReference type="Google" id="ProtNLM"/>
    </source>
</evidence>
<comment type="caution">
    <text evidence="1">The sequence shown here is derived from an EMBL/GenBank/DDBJ whole genome shotgun (WGS) entry which is preliminary data.</text>
</comment>
<dbReference type="SUPFAM" id="SSF48452">
    <property type="entry name" value="TPR-like"/>
    <property type="match status" value="1"/>
</dbReference>
<reference evidence="2" key="1">
    <citation type="journal article" date="2021" name="Syst. Appl. Microbiol.">
        <title>Roseomonas hellenica sp. nov., isolated from roots of wild-growing Alkanna tinctoria.</title>
        <authorList>
            <person name="Rat A."/>
            <person name="Naranjo H.D."/>
            <person name="Lebbe L."/>
            <person name="Cnockaert M."/>
            <person name="Krigas N."/>
            <person name="Grigoriadou K."/>
            <person name="Maloupa E."/>
            <person name="Willems A."/>
        </authorList>
    </citation>
    <scope>NUCLEOTIDE SEQUENCE [LARGE SCALE GENOMIC DNA]</scope>
    <source>
        <strain evidence="2">LMG 31159</strain>
    </source>
</reference>
<accession>A0ABS5EH52</accession>
<sequence length="382" mass="41502">MPYARFFARERRLIENELLTPEARVHLLLMEPEMRALFVRLLGGIEQDPSFPHLLLPHGDGFAGPDAYLGDFSVALAEAAAEHGLTHEPPETQLRGPHRFLRLAESIAEQLPDEVCSLTLLLDPEEILDPEGWRESISFLARSITSRWLKVLVLEPRDDSMLIDLARDAPPITRRVLHLPPEALAEAVTPSPTSPTPPTAGELSLAAARASAAAEHPEAERLSLAAMAAMPPDAPPLSQARALHGHGQVLLRAGRSAEALDPLTGAAEMAADHQLHSFAPVAYADLAAGLAAQRRFEEAIEVLTVANRYHAESGNIPGEAATCETLGEFHAAAGRKAEAATAWRYAMALYDRITNPDMAMVREAGQASILEKMHRNRIRHAA</sequence>
<evidence type="ECO:0000313" key="2">
    <source>
        <dbReference type="Proteomes" id="UP000698752"/>
    </source>
</evidence>
<organism evidence="1 2">
    <name type="scientific">Neoroseomonas terrae</name>
    <dbReference type="NCBI Taxonomy" id="424799"/>
    <lineage>
        <taxon>Bacteria</taxon>
        <taxon>Pseudomonadati</taxon>
        <taxon>Pseudomonadota</taxon>
        <taxon>Alphaproteobacteria</taxon>
        <taxon>Acetobacterales</taxon>
        <taxon>Acetobacteraceae</taxon>
        <taxon>Neoroseomonas</taxon>
    </lineage>
</organism>
<keyword evidence="2" id="KW-1185">Reference proteome</keyword>